<dbReference type="SUPFAM" id="SSF88659">
    <property type="entry name" value="Sigma3 and sigma4 domains of RNA polymerase sigma factors"/>
    <property type="match status" value="1"/>
</dbReference>
<feature type="domain" description="RNA polymerase sigma factor 70 region 4 type 2" evidence="7">
    <location>
        <begin position="156"/>
        <end position="204"/>
    </location>
</feature>
<reference evidence="8 9" key="2">
    <citation type="submission" date="2020-06" db="EMBL/GenBank/DDBJ databases">
        <title>Antribacter stalactiti gen. nov., sp. nov., a new member of the family Nacardiaceae isolated from a cave.</title>
        <authorList>
            <person name="Kim I.S."/>
        </authorList>
    </citation>
    <scope>NUCLEOTIDE SEQUENCE [LARGE SCALE GENOMIC DNA]</scope>
    <source>
        <strain evidence="8 9">YC2-7</strain>
    </source>
</reference>
<dbReference type="GO" id="GO:0003677">
    <property type="term" value="F:DNA binding"/>
    <property type="evidence" value="ECO:0007669"/>
    <property type="project" value="UniProtKB-KW"/>
</dbReference>
<dbReference type="PANTHER" id="PTHR43133:SF53">
    <property type="entry name" value="ECF RNA POLYMERASE SIGMA-E FACTOR"/>
    <property type="match status" value="1"/>
</dbReference>
<dbReference type="InterPro" id="IPR036388">
    <property type="entry name" value="WH-like_DNA-bd_sf"/>
</dbReference>
<comment type="similarity">
    <text evidence="1">Belongs to the sigma-70 factor family. ECF subfamily.</text>
</comment>
<dbReference type="Proteomes" id="UP000535543">
    <property type="component" value="Unassembled WGS sequence"/>
</dbReference>
<comment type="caution">
    <text evidence="8">The sequence shown here is derived from an EMBL/GenBank/DDBJ whole genome shotgun (WGS) entry which is preliminary data.</text>
</comment>
<dbReference type="GO" id="GO:0016987">
    <property type="term" value="F:sigma factor activity"/>
    <property type="evidence" value="ECO:0007669"/>
    <property type="project" value="UniProtKB-KW"/>
</dbReference>
<keyword evidence="5" id="KW-0804">Transcription</keyword>
<gene>
    <name evidence="8" type="ORF">FGL95_03030</name>
</gene>
<sequence>MPADAPTRDVGEEGLVAALRCGDESAFAEVVDRYTPTMLRIARGYVAGHEAAEDVVQETWIALLKGIDKFEGRSSLRTWLFAVLVNVAKARGIRDHHNATREVAGTFPNGASVDPMRFRPADDRYPGGWRPEYVPAPWYVTPETSVLGDEILALARAELDRLPTRQRMVVALRDMLGLDAGEVCTMLSLTTENQRVLLHRGRTRIRQGLEAYLAVDSS</sequence>
<evidence type="ECO:0000259" key="6">
    <source>
        <dbReference type="Pfam" id="PF04542"/>
    </source>
</evidence>
<evidence type="ECO:0000259" key="7">
    <source>
        <dbReference type="Pfam" id="PF08281"/>
    </source>
</evidence>
<keyword evidence="3" id="KW-0731">Sigma factor</keyword>
<dbReference type="RefSeq" id="WP_169584688.1">
    <property type="nucleotide sequence ID" value="NZ_VCQU01000001.1"/>
</dbReference>
<dbReference type="Pfam" id="PF04542">
    <property type="entry name" value="Sigma70_r2"/>
    <property type="match status" value="1"/>
</dbReference>
<keyword evidence="9" id="KW-1185">Reference proteome</keyword>
<evidence type="ECO:0000256" key="5">
    <source>
        <dbReference type="ARBA" id="ARBA00023163"/>
    </source>
</evidence>
<evidence type="ECO:0000256" key="3">
    <source>
        <dbReference type="ARBA" id="ARBA00023082"/>
    </source>
</evidence>
<reference evidence="8 9" key="1">
    <citation type="submission" date="2019-05" db="EMBL/GenBank/DDBJ databases">
        <authorList>
            <person name="Lee S.D."/>
        </authorList>
    </citation>
    <scope>NUCLEOTIDE SEQUENCE [LARGE SCALE GENOMIC DNA]</scope>
    <source>
        <strain evidence="8 9">YC2-7</strain>
    </source>
</reference>
<organism evidence="8 9">
    <name type="scientific">Antrihabitans stalactiti</name>
    <dbReference type="NCBI Taxonomy" id="2584121"/>
    <lineage>
        <taxon>Bacteria</taxon>
        <taxon>Bacillati</taxon>
        <taxon>Actinomycetota</taxon>
        <taxon>Actinomycetes</taxon>
        <taxon>Mycobacteriales</taxon>
        <taxon>Nocardiaceae</taxon>
        <taxon>Antrihabitans</taxon>
    </lineage>
</organism>
<proteinExistence type="inferred from homology"/>
<dbReference type="PANTHER" id="PTHR43133">
    <property type="entry name" value="RNA POLYMERASE ECF-TYPE SIGMA FACTO"/>
    <property type="match status" value="1"/>
</dbReference>
<dbReference type="InterPro" id="IPR013325">
    <property type="entry name" value="RNA_pol_sigma_r2"/>
</dbReference>
<dbReference type="Gene3D" id="1.10.1740.10">
    <property type="match status" value="1"/>
</dbReference>
<evidence type="ECO:0000256" key="1">
    <source>
        <dbReference type="ARBA" id="ARBA00010641"/>
    </source>
</evidence>
<dbReference type="Gene3D" id="1.10.10.10">
    <property type="entry name" value="Winged helix-like DNA-binding domain superfamily/Winged helix DNA-binding domain"/>
    <property type="match status" value="1"/>
</dbReference>
<dbReference type="NCBIfam" id="TIGR02937">
    <property type="entry name" value="sigma70-ECF"/>
    <property type="match status" value="1"/>
</dbReference>
<dbReference type="GO" id="GO:0006352">
    <property type="term" value="P:DNA-templated transcription initiation"/>
    <property type="evidence" value="ECO:0007669"/>
    <property type="project" value="InterPro"/>
</dbReference>
<accession>A0A848KD99</accession>
<dbReference type="InterPro" id="IPR007627">
    <property type="entry name" value="RNA_pol_sigma70_r2"/>
</dbReference>
<name>A0A848KD99_9NOCA</name>
<protein>
    <submittedName>
        <fullName evidence="8">Sigma-70 family RNA polymerase sigma factor</fullName>
    </submittedName>
</protein>
<evidence type="ECO:0000313" key="8">
    <source>
        <dbReference type="EMBL" id="NMN94007.1"/>
    </source>
</evidence>
<feature type="domain" description="RNA polymerase sigma-70 region 2" evidence="6">
    <location>
        <begin position="31"/>
        <end position="89"/>
    </location>
</feature>
<dbReference type="InterPro" id="IPR013324">
    <property type="entry name" value="RNA_pol_sigma_r3/r4-like"/>
</dbReference>
<keyword evidence="4" id="KW-0238">DNA-binding</keyword>
<dbReference type="SUPFAM" id="SSF88946">
    <property type="entry name" value="Sigma2 domain of RNA polymerase sigma factors"/>
    <property type="match status" value="1"/>
</dbReference>
<dbReference type="Pfam" id="PF08281">
    <property type="entry name" value="Sigma70_r4_2"/>
    <property type="match status" value="1"/>
</dbReference>
<dbReference type="EMBL" id="VCQU01000001">
    <property type="protein sequence ID" value="NMN94007.1"/>
    <property type="molecule type" value="Genomic_DNA"/>
</dbReference>
<dbReference type="InterPro" id="IPR014284">
    <property type="entry name" value="RNA_pol_sigma-70_dom"/>
</dbReference>
<keyword evidence="2" id="KW-0805">Transcription regulation</keyword>
<dbReference type="InterPro" id="IPR039425">
    <property type="entry name" value="RNA_pol_sigma-70-like"/>
</dbReference>
<dbReference type="AlphaFoldDB" id="A0A848KD99"/>
<evidence type="ECO:0000313" key="9">
    <source>
        <dbReference type="Proteomes" id="UP000535543"/>
    </source>
</evidence>
<evidence type="ECO:0000256" key="2">
    <source>
        <dbReference type="ARBA" id="ARBA00023015"/>
    </source>
</evidence>
<dbReference type="InterPro" id="IPR013249">
    <property type="entry name" value="RNA_pol_sigma70_r4_t2"/>
</dbReference>
<evidence type="ECO:0000256" key="4">
    <source>
        <dbReference type="ARBA" id="ARBA00023125"/>
    </source>
</evidence>